<feature type="transmembrane region" description="Helical" evidence="6">
    <location>
        <begin position="401"/>
        <end position="419"/>
    </location>
</feature>
<evidence type="ECO:0000313" key="8">
    <source>
        <dbReference type="EMBL" id="KAH1910553.1"/>
    </source>
</evidence>
<feature type="transmembrane region" description="Helical" evidence="6">
    <location>
        <begin position="245"/>
        <end position="263"/>
    </location>
</feature>
<feature type="domain" description="Cation/H+ exchanger transmembrane" evidence="7">
    <location>
        <begin position="28"/>
        <end position="465"/>
    </location>
</feature>
<dbReference type="AlphaFoldDB" id="A0A229XXQ8"/>
<feature type="compositionally biased region" description="Basic and acidic residues" evidence="5">
    <location>
        <begin position="514"/>
        <end position="545"/>
    </location>
</feature>
<organism evidence="8 9">
    <name type="scientific">Aspergillus fumigatus</name>
    <name type="common">Neosartorya fumigata</name>
    <dbReference type="NCBI Taxonomy" id="746128"/>
    <lineage>
        <taxon>Eukaryota</taxon>
        <taxon>Fungi</taxon>
        <taxon>Dikarya</taxon>
        <taxon>Ascomycota</taxon>
        <taxon>Pezizomycotina</taxon>
        <taxon>Eurotiomycetes</taxon>
        <taxon>Eurotiomycetidae</taxon>
        <taxon>Eurotiales</taxon>
        <taxon>Aspergillaceae</taxon>
        <taxon>Aspergillus</taxon>
        <taxon>Aspergillus subgen. Fumigati</taxon>
    </lineage>
</organism>
<dbReference type="InterPro" id="IPR006153">
    <property type="entry name" value="Cation/H_exchanger_TM"/>
</dbReference>
<dbReference type="GO" id="GO:0015385">
    <property type="term" value="F:sodium:proton antiporter activity"/>
    <property type="evidence" value="ECO:0007669"/>
    <property type="project" value="InterPro"/>
</dbReference>
<feature type="transmembrane region" description="Helical" evidence="6">
    <location>
        <begin position="79"/>
        <end position="96"/>
    </location>
</feature>
<evidence type="ECO:0000256" key="3">
    <source>
        <dbReference type="ARBA" id="ARBA00022989"/>
    </source>
</evidence>
<evidence type="ECO:0000259" key="7">
    <source>
        <dbReference type="Pfam" id="PF00999"/>
    </source>
</evidence>
<name>A0A229XXQ8_ASPFM</name>
<keyword evidence="2 6" id="KW-0812">Transmembrane</keyword>
<keyword evidence="4 6" id="KW-0472">Membrane</keyword>
<feature type="region of interest" description="Disordered" evidence="5">
    <location>
        <begin position="510"/>
        <end position="555"/>
    </location>
</feature>
<gene>
    <name evidence="8" type="ORF">KXV57_008175</name>
</gene>
<feature type="transmembrane region" description="Helical" evidence="6">
    <location>
        <begin position="12"/>
        <end position="30"/>
    </location>
</feature>
<dbReference type="PANTHER" id="PTHR31382">
    <property type="entry name" value="NA(+)/H(+) ANTIPORTER"/>
    <property type="match status" value="1"/>
</dbReference>
<dbReference type="EMBL" id="JAIBSC010000007">
    <property type="protein sequence ID" value="KAH1910553.1"/>
    <property type="molecule type" value="Genomic_DNA"/>
</dbReference>
<dbReference type="GO" id="GO:0042391">
    <property type="term" value="P:regulation of membrane potential"/>
    <property type="evidence" value="ECO:0007669"/>
    <property type="project" value="InterPro"/>
</dbReference>
<protein>
    <recommendedName>
        <fullName evidence="7">Cation/H+ exchanger transmembrane domain-containing protein</fullName>
    </recommendedName>
</protein>
<feature type="transmembrane region" description="Helical" evidence="6">
    <location>
        <begin position="439"/>
        <end position="460"/>
    </location>
</feature>
<feature type="transmembrane region" description="Helical" evidence="6">
    <location>
        <begin position="365"/>
        <end position="389"/>
    </location>
</feature>
<accession>A0A229XXQ8</accession>
<evidence type="ECO:0000256" key="2">
    <source>
        <dbReference type="ARBA" id="ARBA00022692"/>
    </source>
</evidence>
<evidence type="ECO:0000313" key="9">
    <source>
        <dbReference type="Proteomes" id="UP000813423"/>
    </source>
</evidence>
<dbReference type="GO" id="GO:0120029">
    <property type="term" value="P:proton export across plasma membrane"/>
    <property type="evidence" value="ECO:0007669"/>
    <property type="project" value="InterPro"/>
</dbReference>
<dbReference type="Proteomes" id="UP000813423">
    <property type="component" value="Unassembled WGS sequence"/>
</dbReference>
<sequence length="566" mass="62758">MLHPILDINNFNVVLAVISTYVLLFGFISLKIKQRWYLGEALPAFLAGVAFGPAAARFLKVSQWAGDDSDGGHDITYDLARLVIGIQLVKVGYQLPRKYLKERFKEMTICLLPLTAIGWLATSGCIMLMIPRISFLSALIIGSCVACTDPILSQAIAKGPFADNYVRRPLREFISSEAGGNDGFGFPFLLLAVALLRYAEAPDNTASLEDFDLARGIPDSLGTADIGRFGGGVTRALRHWAIEGVLYMMVLGSGYGALIGFISRKLLNLASKRRWIDNECFALMPVAVGLFIVGTCGCFGSDETLACFVAGNALNWDGLYHAELQARHDAFNSTLETLLNFGICMYLGAVMPWDQFHMPDTTGITVWRLIVLGFLILLFRRMPAILLGYRFMPKVCRNWREALFMGYFGPIGVGSIAYAEYARRLFPAPGKSDREINDLTAAISPVVYWLVLFSIIVHGLSVPALNALYKLFKVPCICDHPVEVVLLSENEPLPNNSTIEPGRHSIIVNNRFSRSPDEEAQTRRFSRDDTEAILRPSEESEDRPCTQESNQSMQKVDRVVVRTNMV</sequence>
<evidence type="ECO:0000256" key="4">
    <source>
        <dbReference type="ARBA" id="ARBA00023136"/>
    </source>
</evidence>
<keyword evidence="3 6" id="KW-1133">Transmembrane helix</keyword>
<dbReference type="GO" id="GO:0005886">
    <property type="term" value="C:plasma membrane"/>
    <property type="evidence" value="ECO:0007669"/>
    <property type="project" value="InterPro"/>
</dbReference>
<feature type="transmembrane region" description="Helical" evidence="6">
    <location>
        <begin position="37"/>
        <end position="59"/>
    </location>
</feature>
<evidence type="ECO:0000256" key="6">
    <source>
        <dbReference type="SAM" id="Phobius"/>
    </source>
</evidence>
<comment type="subcellular location">
    <subcellularLocation>
        <location evidence="1">Membrane</location>
        <topology evidence="1">Multi-pass membrane protein</topology>
    </subcellularLocation>
</comment>
<comment type="caution">
    <text evidence="8">The sequence shown here is derived from an EMBL/GenBank/DDBJ whole genome shotgun (WGS) entry which is preliminary data.</text>
</comment>
<reference evidence="8" key="1">
    <citation type="submission" date="2021-08" db="EMBL/GenBank/DDBJ databases">
        <title>Global Aspergillus fumigatus from environmental and clinical sources.</title>
        <authorList>
            <person name="Barber A."/>
            <person name="Sae-Ong T."/>
        </authorList>
    </citation>
    <scope>NUCLEOTIDE SEQUENCE</scope>
    <source>
        <strain evidence="8">NRZ-2016-071</strain>
    </source>
</reference>
<dbReference type="InterPro" id="IPR004712">
    <property type="entry name" value="Na+/H+_antiporter_fungi"/>
</dbReference>
<proteinExistence type="predicted"/>
<evidence type="ECO:0000256" key="5">
    <source>
        <dbReference type="SAM" id="MobiDB-lite"/>
    </source>
</evidence>
<feature type="transmembrane region" description="Helical" evidence="6">
    <location>
        <begin position="337"/>
        <end position="353"/>
    </location>
</feature>
<evidence type="ECO:0000256" key="1">
    <source>
        <dbReference type="ARBA" id="ARBA00004141"/>
    </source>
</evidence>
<dbReference type="PANTHER" id="PTHR31382:SF5">
    <property type="entry name" value="SODIUM ION_PROTON EXCHANGER (EUROFUNG)"/>
    <property type="match status" value="1"/>
</dbReference>
<feature type="transmembrane region" description="Helical" evidence="6">
    <location>
        <begin position="108"/>
        <end position="130"/>
    </location>
</feature>
<dbReference type="Pfam" id="PF00999">
    <property type="entry name" value="Na_H_Exchanger"/>
    <property type="match status" value="1"/>
</dbReference>
<dbReference type="GO" id="GO:0036376">
    <property type="term" value="P:sodium ion export across plasma membrane"/>
    <property type="evidence" value="ECO:0007669"/>
    <property type="project" value="InterPro"/>
</dbReference>